<keyword evidence="1" id="KW-0812">Transmembrane</keyword>
<evidence type="ECO:0000313" key="2">
    <source>
        <dbReference type="EMBL" id="SDE24352.1"/>
    </source>
</evidence>
<name>A0A1G7BBK9_9ACTN</name>
<proteinExistence type="predicted"/>
<keyword evidence="1" id="KW-0472">Membrane</keyword>
<sequence>MNQVEVIELAGRVSSEMSVGSLVFYGILFPVGLVIACNIAQMADRVFLFLVDVVPGPVERASPRSIRFAAGVIAFLSLIGLVVEMSMGLT</sequence>
<evidence type="ECO:0000313" key="3">
    <source>
        <dbReference type="Proteomes" id="UP000182100"/>
    </source>
</evidence>
<accession>A0A1G7BBK9</accession>
<keyword evidence="3" id="KW-1185">Reference proteome</keyword>
<dbReference type="AlphaFoldDB" id="A0A1G7BBK9"/>
<dbReference type="EMBL" id="FMZK01000022">
    <property type="protein sequence ID" value="SDE24352.1"/>
    <property type="molecule type" value="Genomic_DNA"/>
</dbReference>
<reference evidence="3" key="1">
    <citation type="submission" date="2016-10" db="EMBL/GenBank/DDBJ databases">
        <authorList>
            <person name="Varghese N."/>
            <person name="Submissions S."/>
        </authorList>
    </citation>
    <scope>NUCLEOTIDE SEQUENCE [LARGE SCALE GENOMIC DNA]</scope>
    <source>
        <strain evidence="3">CGMCC 4.3504</strain>
    </source>
</reference>
<organism evidence="2 3">
    <name type="scientific">Streptomyces prasinopilosus</name>
    <dbReference type="NCBI Taxonomy" id="67344"/>
    <lineage>
        <taxon>Bacteria</taxon>
        <taxon>Bacillati</taxon>
        <taxon>Actinomycetota</taxon>
        <taxon>Actinomycetes</taxon>
        <taxon>Kitasatosporales</taxon>
        <taxon>Streptomycetaceae</taxon>
        <taxon>Streptomyces</taxon>
    </lineage>
</organism>
<feature type="transmembrane region" description="Helical" evidence="1">
    <location>
        <begin position="22"/>
        <end position="40"/>
    </location>
</feature>
<evidence type="ECO:0000256" key="1">
    <source>
        <dbReference type="SAM" id="Phobius"/>
    </source>
</evidence>
<protein>
    <submittedName>
        <fullName evidence="2">Uncharacterized protein</fullName>
    </submittedName>
</protein>
<keyword evidence="1" id="KW-1133">Transmembrane helix</keyword>
<gene>
    <name evidence="2" type="ORF">SAMN05216505_12233</name>
</gene>
<dbReference type="RefSeq" id="WP_139058294.1">
    <property type="nucleotide sequence ID" value="NZ_FMZK01000022.1"/>
</dbReference>
<dbReference type="Proteomes" id="UP000182100">
    <property type="component" value="Unassembled WGS sequence"/>
</dbReference>
<feature type="transmembrane region" description="Helical" evidence="1">
    <location>
        <begin position="68"/>
        <end position="89"/>
    </location>
</feature>